<proteinExistence type="predicted"/>
<dbReference type="PANTHER" id="PTHR21248">
    <property type="entry name" value="CARDIOLIPIN SYNTHASE"/>
    <property type="match status" value="1"/>
</dbReference>
<dbReference type="STRING" id="260552.Mag101_05370"/>
<evidence type="ECO:0000259" key="1">
    <source>
        <dbReference type="SMART" id="SM00155"/>
    </source>
</evidence>
<dbReference type="Gene3D" id="3.30.870.10">
    <property type="entry name" value="Endonuclease Chain A"/>
    <property type="match status" value="2"/>
</dbReference>
<dbReference type="AlphaFoldDB" id="A0A1Q2M3A1"/>
<feature type="domain" description="PLD phosphodiesterase" evidence="1">
    <location>
        <begin position="417"/>
        <end position="444"/>
    </location>
</feature>
<dbReference type="GO" id="GO:0030572">
    <property type="term" value="F:phosphatidyltransferase activity"/>
    <property type="evidence" value="ECO:0007669"/>
    <property type="project" value="UniProtKB-ARBA"/>
</dbReference>
<feature type="domain" description="PLD phosphodiesterase" evidence="1">
    <location>
        <begin position="177"/>
        <end position="204"/>
    </location>
</feature>
<evidence type="ECO:0000313" key="3">
    <source>
        <dbReference type="Proteomes" id="UP000188219"/>
    </source>
</evidence>
<organism evidence="2 3">
    <name type="scientific">Microbulbifer agarilyticus</name>
    <dbReference type="NCBI Taxonomy" id="260552"/>
    <lineage>
        <taxon>Bacteria</taxon>
        <taxon>Pseudomonadati</taxon>
        <taxon>Pseudomonadota</taxon>
        <taxon>Gammaproteobacteria</taxon>
        <taxon>Cellvibrionales</taxon>
        <taxon>Microbulbiferaceae</taxon>
        <taxon>Microbulbifer</taxon>
    </lineage>
</organism>
<name>A0A1Q2M3A1_9GAMM</name>
<dbReference type="SMART" id="SM00155">
    <property type="entry name" value="PLDc"/>
    <property type="match status" value="2"/>
</dbReference>
<accession>A0A1Q2M3A1</accession>
<gene>
    <name evidence="2" type="ORF">Mag101_05370</name>
</gene>
<dbReference type="CDD" id="cd09113">
    <property type="entry name" value="PLDc_ymdC_like_2"/>
    <property type="match status" value="1"/>
</dbReference>
<dbReference type="InterPro" id="IPR001736">
    <property type="entry name" value="PLipase_D/transphosphatidylase"/>
</dbReference>
<dbReference type="Pfam" id="PF13091">
    <property type="entry name" value="PLDc_2"/>
    <property type="match status" value="2"/>
</dbReference>
<dbReference type="PANTHER" id="PTHR21248:SF12">
    <property type="entry name" value="CARDIOLIPIN SYNTHASE C"/>
    <property type="match status" value="1"/>
</dbReference>
<dbReference type="EMBL" id="CP019650">
    <property type="protein sequence ID" value="AQQ67136.1"/>
    <property type="molecule type" value="Genomic_DNA"/>
</dbReference>
<reference evidence="2" key="1">
    <citation type="submission" date="2017-02" db="EMBL/GenBank/DDBJ databases">
        <title>Genome of Microbulbifer agarilyticus GP101.</title>
        <authorList>
            <person name="Jung J."/>
            <person name="Bae S.S."/>
            <person name="Baek K."/>
        </authorList>
    </citation>
    <scope>NUCLEOTIDE SEQUENCE [LARGE SCALE GENOMIC DNA]</scope>
    <source>
        <strain evidence="2">GP101</strain>
    </source>
</reference>
<sequence>MPSVRTLRPFFLWAVVLFCLAILWEVIMGDSQSSTEPTGQVVNSLAPATESRLAQAVMRDAEGQPDTYSGFHLLQDGLSAFVARAALIQEASVSLDLQYYIYEDDTVGRILTSLLLQAADRGVRVRLLVDDLGTRVDNPWIAVLDQHPNISIRLFNPVAGRSGIGRAIEQALNFGRINHRMHNKLMVADGQLMITGGRNIGDGYFSHANVEFFDVDVLAIGAVLPEASRIFDEYWNYKVSVPVDLLPLTAADDQTLDQLRQEVTNFLANEAESEFTEALKNSDFAQALINDQVAFYWGPASLYADPPSKALKRDEIPVEEFPGYQLEKVIRSAKQRLSISSAYFIPGDVGSELFGELERRGVQVKILTNSLSSNDVAIVHGAYARYRMTLLRSGVDLWELRTVAGQEKRQHWFHGKSSATLHAKTFVIDEDRGFVGSINLDSRSIIQNTEIGLLMENGEINQQLNNLFEEWVAPDSAWHLVLNEQGKLRWQAQDANGALIEVDADPETSWWQRSLSWLLSWLPIEAQI</sequence>
<protein>
    <submittedName>
        <fullName evidence="2">Phospholipase</fullName>
    </submittedName>
</protein>
<keyword evidence="3" id="KW-1185">Reference proteome</keyword>
<dbReference type="CDD" id="cd09111">
    <property type="entry name" value="PLDc_ymdC_like_1"/>
    <property type="match status" value="1"/>
</dbReference>
<dbReference type="KEGG" id="maga:Mag101_05370"/>
<dbReference type="eggNOG" id="COG1502">
    <property type="taxonomic scope" value="Bacteria"/>
</dbReference>
<dbReference type="SUPFAM" id="SSF56024">
    <property type="entry name" value="Phospholipase D/nuclease"/>
    <property type="match status" value="2"/>
</dbReference>
<dbReference type="Proteomes" id="UP000188219">
    <property type="component" value="Chromosome"/>
</dbReference>
<dbReference type="InterPro" id="IPR025202">
    <property type="entry name" value="PLD-like_dom"/>
</dbReference>
<dbReference type="GO" id="GO:0032049">
    <property type="term" value="P:cardiolipin biosynthetic process"/>
    <property type="evidence" value="ECO:0007669"/>
    <property type="project" value="UniProtKB-ARBA"/>
</dbReference>
<evidence type="ECO:0000313" key="2">
    <source>
        <dbReference type="EMBL" id="AQQ67136.1"/>
    </source>
</evidence>
<dbReference type="RefSeq" id="WP_232325145.1">
    <property type="nucleotide sequence ID" value="NZ_CP019650.1"/>
</dbReference>